<accession>A0A853IA56</accession>
<dbReference type="AlphaFoldDB" id="A0A853IA56"/>
<evidence type="ECO:0000313" key="3">
    <source>
        <dbReference type="Proteomes" id="UP000569732"/>
    </source>
</evidence>
<evidence type="ECO:0000313" key="2">
    <source>
        <dbReference type="EMBL" id="NYZ69799.1"/>
    </source>
</evidence>
<dbReference type="RefSeq" id="WP_180571773.1">
    <property type="nucleotide sequence ID" value="NZ_JACCKB010000150.1"/>
</dbReference>
<protein>
    <submittedName>
        <fullName evidence="2">Suppressor of fused domain protein</fullName>
    </submittedName>
</protein>
<gene>
    <name evidence="2" type="ORF">H0A36_27690</name>
</gene>
<reference evidence="2 3" key="1">
    <citation type="submission" date="2020-07" db="EMBL/GenBank/DDBJ databases">
        <title>Endozoicomonas sp. nov., isolated from sediment.</title>
        <authorList>
            <person name="Gu T."/>
        </authorList>
    </citation>
    <scope>NUCLEOTIDE SEQUENCE [LARGE SCALE GENOMIC DNA]</scope>
    <source>
        <strain evidence="2 3">SM1973</strain>
    </source>
</reference>
<sequence>MKNEYGQLLKSHVDNFCGDSPSSITKEDVTGVTIAKFVNTPEEGLTTYVSIGLSGHIFKQKSGKLIRQELLVTIDNLFSSLAISELILSVGKLMLDRHQPVKLGQVIGPLGYIFPEEERTKVTGVVCSYPAFFPDEFSSFEGNEVTVFVELIPITTKETKFIEDCGYSAFFEKIDEGEVDILNLFR</sequence>
<organism evidence="2 3">
    <name type="scientific">Spartinivicinus marinus</name>
    <dbReference type="NCBI Taxonomy" id="2994442"/>
    <lineage>
        <taxon>Bacteria</taxon>
        <taxon>Pseudomonadati</taxon>
        <taxon>Pseudomonadota</taxon>
        <taxon>Gammaproteobacteria</taxon>
        <taxon>Oceanospirillales</taxon>
        <taxon>Zooshikellaceae</taxon>
        <taxon>Spartinivicinus</taxon>
    </lineage>
</organism>
<dbReference type="EMBL" id="JACCKB010000150">
    <property type="protein sequence ID" value="NYZ69799.1"/>
    <property type="molecule type" value="Genomic_DNA"/>
</dbReference>
<keyword evidence="3" id="KW-1185">Reference proteome</keyword>
<dbReference type="Pfam" id="PF05076">
    <property type="entry name" value="SUFU"/>
    <property type="match status" value="1"/>
</dbReference>
<comment type="caution">
    <text evidence="2">The sequence shown here is derived from an EMBL/GenBank/DDBJ whole genome shotgun (WGS) entry which is preliminary data.</text>
</comment>
<name>A0A853IA56_9GAMM</name>
<feature type="domain" description="Suppressor of fused-like" evidence="1">
    <location>
        <begin position="33"/>
        <end position="186"/>
    </location>
</feature>
<dbReference type="Proteomes" id="UP000569732">
    <property type="component" value="Unassembled WGS sequence"/>
</dbReference>
<proteinExistence type="predicted"/>
<dbReference type="InterPro" id="IPR020941">
    <property type="entry name" value="SUFU-like_domain"/>
</dbReference>
<evidence type="ECO:0000259" key="1">
    <source>
        <dbReference type="Pfam" id="PF05076"/>
    </source>
</evidence>